<reference evidence="1 2" key="1">
    <citation type="submission" date="2016-02" db="EMBL/GenBank/DDBJ databases">
        <title>Band-tailed pigeon sequencing and assembly.</title>
        <authorList>
            <person name="Soares A.E."/>
            <person name="Novak B.J."/>
            <person name="Rice E.S."/>
            <person name="O'Connell B."/>
            <person name="Chang D."/>
            <person name="Weber S."/>
            <person name="Shapiro B."/>
        </authorList>
    </citation>
    <scope>NUCLEOTIDE SEQUENCE [LARGE SCALE GENOMIC DNA]</scope>
    <source>
        <strain evidence="1">BTP2013</strain>
        <tissue evidence="1">Blood</tissue>
    </source>
</reference>
<accession>A0A1V4JTH9</accession>
<evidence type="ECO:0000313" key="2">
    <source>
        <dbReference type="Proteomes" id="UP000190648"/>
    </source>
</evidence>
<dbReference type="Proteomes" id="UP000190648">
    <property type="component" value="Unassembled WGS sequence"/>
</dbReference>
<sequence>MCWSLKELIAPEPVQKQPVVAWGRAGSGGEEGAKIPDLSGEDKRWLTLSRQPAAWCSPRWWWCTLRDTASRTATSSMSE</sequence>
<evidence type="ECO:0000313" key="1">
    <source>
        <dbReference type="EMBL" id="OPJ75414.1"/>
    </source>
</evidence>
<organism evidence="1 2">
    <name type="scientific">Patagioenas fasciata monilis</name>
    <dbReference type="NCBI Taxonomy" id="372326"/>
    <lineage>
        <taxon>Eukaryota</taxon>
        <taxon>Metazoa</taxon>
        <taxon>Chordata</taxon>
        <taxon>Craniata</taxon>
        <taxon>Vertebrata</taxon>
        <taxon>Euteleostomi</taxon>
        <taxon>Archelosauria</taxon>
        <taxon>Archosauria</taxon>
        <taxon>Dinosauria</taxon>
        <taxon>Saurischia</taxon>
        <taxon>Theropoda</taxon>
        <taxon>Coelurosauria</taxon>
        <taxon>Aves</taxon>
        <taxon>Neognathae</taxon>
        <taxon>Neoaves</taxon>
        <taxon>Columbimorphae</taxon>
        <taxon>Columbiformes</taxon>
        <taxon>Columbidae</taxon>
        <taxon>Patagioenas</taxon>
    </lineage>
</organism>
<protein>
    <submittedName>
        <fullName evidence="1">Uncharacterized protein</fullName>
    </submittedName>
</protein>
<gene>
    <name evidence="1" type="ORF">AV530_019823</name>
</gene>
<proteinExistence type="predicted"/>
<dbReference type="EMBL" id="LSYS01006356">
    <property type="protein sequence ID" value="OPJ75414.1"/>
    <property type="molecule type" value="Genomic_DNA"/>
</dbReference>
<comment type="caution">
    <text evidence="1">The sequence shown here is derived from an EMBL/GenBank/DDBJ whole genome shotgun (WGS) entry which is preliminary data.</text>
</comment>
<dbReference type="AlphaFoldDB" id="A0A1V4JTH9"/>
<keyword evidence="2" id="KW-1185">Reference proteome</keyword>
<name>A0A1V4JTH9_PATFA</name>